<dbReference type="PANTHER" id="PTHR30578:SF0">
    <property type="entry name" value="ION-TRANSLOCATING OXIDOREDUCTASE COMPLEX SUBUNIT D"/>
    <property type="match status" value="1"/>
</dbReference>
<gene>
    <name evidence="11" type="ORF">MNBD_GAMMA07-2686</name>
</gene>
<keyword evidence="5 10" id="KW-0812">Transmembrane</keyword>
<feature type="transmembrane region" description="Helical" evidence="10">
    <location>
        <begin position="267"/>
        <end position="284"/>
    </location>
</feature>
<keyword evidence="1" id="KW-0813">Transport</keyword>
<evidence type="ECO:0000256" key="3">
    <source>
        <dbReference type="ARBA" id="ARBA00022630"/>
    </source>
</evidence>
<evidence type="ECO:0000256" key="1">
    <source>
        <dbReference type="ARBA" id="ARBA00022448"/>
    </source>
</evidence>
<feature type="transmembrane region" description="Helical" evidence="10">
    <location>
        <begin position="296"/>
        <end position="314"/>
    </location>
</feature>
<dbReference type="InterPro" id="IPR011303">
    <property type="entry name" value="RnfD_bac"/>
</dbReference>
<dbReference type="Pfam" id="PF03116">
    <property type="entry name" value="NQR2_RnfD_RnfE"/>
    <property type="match status" value="1"/>
</dbReference>
<dbReference type="GO" id="GO:0022900">
    <property type="term" value="P:electron transport chain"/>
    <property type="evidence" value="ECO:0007669"/>
    <property type="project" value="InterPro"/>
</dbReference>
<evidence type="ECO:0000256" key="9">
    <source>
        <dbReference type="ARBA" id="ARBA00023136"/>
    </source>
</evidence>
<evidence type="ECO:0000256" key="4">
    <source>
        <dbReference type="ARBA" id="ARBA00022643"/>
    </source>
</evidence>
<feature type="transmembrane region" description="Helical" evidence="10">
    <location>
        <begin position="71"/>
        <end position="89"/>
    </location>
</feature>
<evidence type="ECO:0000256" key="7">
    <source>
        <dbReference type="ARBA" id="ARBA00022982"/>
    </source>
</evidence>
<feature type="transmembrane region" description="Helical" evidence="10">
    <location>
        <begin position="47"/>
        <end position="64"/>
    </location>
</feature>
<feature type="transmembrane region" description="Helical" evidence="10">
    <location>
        <begin position="214"/>
        <end position="232"/>
    </location>
</feature>
<keyword evidence="9 10" id="KW-0472">Membrane</keyword>
<organism evidence="11">
    <name type="scientific">hydrothermal vent metagenome</name>
    <dbReference type="NCBI Taxonomy" id="652676"/>
    <lineage>
        <taxon>unclassified sequences</taxon>
        <taxon>metagenomes</taxon>
        <taxon>ecological metagenomes</taxon>
    </lineage>
</organism>
<dbReference type="NCBIfam" id="NF002011">
    <property type="entry name" value="PRK00816.1"/>
    <property type="match status" value="1"/>
</dbReference>
<dbReference type="GO" id="GO:0055085">
    <property type="term" value="P:transmembrane transport"/>
    <property type="evidence" value="ECO:0007669"/>
    <property type="project" value="InterPro"/>
</dbReference>
<dbReference type="EMBL" id="UOFF01000275">
    <property type="protein sequence ID" value="VAW56737.1"/>
    <property type="molecule type" value="Genomic_DNA"/>
</dbReference>
<reference evidence="11" key="1">
    <citation type="submission" date="2018-06" db="EMBL/GenBank/DDBJ databases">
        <authorList>
            <person name="Zhirakovskaya E."/>
        </authorList>
    </citation>
    <scope>NUCLEOTIDE SEQUENCE</scope>
</reference>
<name>A0A3B0X1H9_9ZZZZ</name>
<protein>
    <submittedName>
        <fullName evidence="11">Electron transport complex protein RnfD</fullName>
    </submittedName>
</protein>
<keyword evidence="3" id="KW-0285">Flavoprotein</keyword>
<keyword evidence="2" id="KW-0597">Phosphoprotein</keyword>
<dbReference type="GO" id="GO:0005886">
    <property type="term" value="C:plasma membrane"/>
    <property type="evidence" value="ECO:0007669"/>
    <property type="project" value="TreeGrafter"/>
</dbReference>
<dbReference type="HAMAP" id="MF_00462">
    <property type="entry name" value="RsxD_RnfD"/>
    <property type="match status" value="1"/>
</dbReference>
<dbReference type="InterPro" id="IPR004338">
    <property type="entry name" value="NqrB/RnfD"/>
</dbReference>
<feature type="transmembrane region" description="Helical" evidence="10">
    <location>
        <begin position="244"/>
        <end position="261"/>
    </location>
</feature>
<keyword evidence="7" id="KW-0249">Electron transport</keyword>
<accession>A0A3B0X1H9</accession>
<dbReference type="NCBIfam" id="TIGR01946">
    <property type="entry name" value="rnfD"/>
    <property type="match status" value="1"/>
</dbReference>
<keyword evidence="4" id="KW-0288">FMN</keyword>
<evidence type="ECO:0000256" key="8">
    <source>
        <dbReference type="ARBA" id="ARBA00022989"/>
    </source>
</evidence>
<keyword evidence="6" id="KW-1278">Translocase</keyword>
<evidence type="ECO:0000313" key="11">
    <source>
        <dbReference type="EMBL" id="VAW56737.1"/>
    </source>
</evidence>
<keyword evidence="8 10" id="KW-1133">Transmembrane helix</keyword>
<dbReference type="AlphaFoldDB" id="A0A3B0X1H9"/>
<dbReference type="PANTHER" id="PTHR30578">
    <property type="entry name" value="ELECTRON TRANSPORT COMPLEX PROTEIN RNFD"/>
    <property type="match status" value="1"/>
</dbReference>
<evidence type="ECO:0000256" key="5">
    <source>
        <dbReference type="ARBA" id="ARBA00022692"/>
    </source>
</evidence>
<proteinExistence type="inferred from homology"/>
<sequence length="359" mass="39715">MQFKTASSPHIAQQNSVQTLMFKVLLAMVPGTIGMIIFFGWGVLINMVIASVVALSAEAIMLMLRKRPIKLYIMDGSALLTACLLALALPQLAPWWLTVIGTLFAIVIAKHLYGGLGFNPFNPAMVGYVVVIISFPKEMTQWVPPLLEAYTQLNFTETLNVIFNNELPLAYTWDAITMATPLDTVKTQLGLELSINEIENHKNYGPMFGTIGGFGWEWVNGLFLASGLYLALKKIIDWRIPAGLIIMLLVLSNGFALYDYASYAPPTLHLFSGGIMLAAFFIATDPVTAATTTKGRWLYGAGIGLFIFIIRTWGSYPDGIAFAVLLMNMSAPLLDYYTMPRAFGHHWSELPHHHKTDDD</sequence>
<evidence type="ECO:0000256" key="2">
    <source>
        <dbReference type="ARBA" id="ARBA00022553"/>
    </source>
</evidence>
<evidence type="ECO:0000256" key="10">
    <source>
        <dbReference type="SAM" id="Phobius"/>
    </source>
</evidence>
<feature type="transmembrane region" description="Helical" evidence="10">
    <location>
        <begin position="120"/>
        <end position="136"/>
    </location>
</feature>
<feature type="transmembrane region" description="Helical" evidence="10">
    <location>
        <begin position="95"/>
        <end position="113"/>
    </location>
</feature>
<feature type="transmembrane region" description="Helical" evidence="10">
    <location>
        <begin position="20"/>
        <end position="41"/>
    </location>
</feature>
<evidence type="ECO:0000256" key="6">
    <source>
        <dbReference type="ARBA" id="ARBA00022967"/>
    </source>
</evidence>